<dbReference type="AlphaFoldDB" id="A0A8X6MSI9"/>
<name>A0A8X6MSI9_NEPPI</name>
<dbReference type="Proteomes" id="UP000887013">
    <property type="component" value="Unassembled WGS sequence"/>
</dbReference>
<evidence type="ECO:0000313" key="1">
    <source>
        <dbReference type="EMBL" id="GFS75610.1"/>
    </source>
</evidence>
<organism evidence="1 2">
    <name type="scientific">Nephila pilipes</name>
    <name type="common">Giant wood spider</name>
    <name type="synonym">Nephila maculata</name>
    <dbReference type="NCBI Taxonomy" id="299642"/>
    <lineage>
        <taxon>Eukaryota</taxon>
        <taxon>Metazoa</taxon>
        <taxon>Ecdysozoa</taxon>
        <taxon>Arthropoda</taxon>
        <taxon>Chelicerata</taxon>
        <taxon>Arachnida</taxon>
        <taxon>Araneae</taxon>
        <taxon>Araneomorphae</taxon>
        <taxon>Entelegynae</taxon>
        <taxon>Araneoidea</taxon>
        <taxon>Nephilidae</taxon>
        <taxon>Nephila</taxon>
    </lineage>
</organism>
<comment type="caution">
    <text evidence="1">The sequence shown here is derived from an EMBL/GenBank/DDBJ whole genome shotgun (WGS) entry which is preliminary data.</text>
</comment>
<gene>
    <name evidence="1" type="ORF">NPIL_327501</name>
</gene>
<reference evidence="1" key="1">
    <citation type="submission" date="2020-08" db="EMBL/GenBank/DDBJ databases">
        <title>Multicomponent nature underlies the extraordinary mechanical properties of spider dragline silk.</title>
        <authorList>
            <person name="Kono N."/>
            <person name="Nakamura H."/>
            <person name="Mori M."/>
            <person name="Yoshida Y."/>
            <person name="Ohtoshi R."/>
            <person name="Malay A.D."/>
            <person name="Moran D.A.P."/>
            <person name="Tomita M."/>
            <person name="Numata K."/>
            <person name="Arakawa K."/>
        </authorList>
    </citation>
    <scope>NUCLEOTIDE SEQUENCE</scope>
</reference>
<keyword evidence="2" id="KW-1185">Reference proteome</keyword>
<dbReference type="EMBL" id="BMAW01050498">
    <property type="protein sequence ID" value="GFS75610.1"/>
    <property type="molecule type" value="Genomic_DNA"/>
</dbReference>
<accession>A0A8X6MSI9</accession>
<proteinExistence type="predicted"/>
<sequence length="84" mass="9346">MGGSICIFAVFERWASFEFEISGVGEPQFHESQTRSVGKPLLPSVGCRRDGLDPHQRRVLIFGKRRLFSGKLSASVCFATRWGG</sequence>
<protein>
    <submittedName>
        <fullName evidence="1">Uncharacterized protein</fullName>
    </submittedName>
</protein>
<evidence type="ECO:0000313" key="2">
    <source>
        <dbReference type="Proteomes" id="UP000887013"/>
    </source>
</evidence>